<dbReference type="eggNOG" id="COG4447">
    <property type="taxonomic scope" value="Bacteria"/>
</dbReference>
<dbReference type="KEGG" id="maq:Maqu_3229"/>
<accession>A1U5N1</accession>
<dbReference type="InterPro" id="IPR028203">
    <property type="entry name" value="PSII_CF48-like_dom"/>
</dbReference>
<evidence type="ECO:0000259" key="3">
    <source>
        <dbReference type="Pfam" id="PF14870"/>
    </source>
</evidence>
<evidence type="ECO:0000313" key="5">
    <source>
        <dbReference type="Proteomes" id="UP000000998"/>
    </source>
</evidence>
<dbReference type="Gene3D" id="2.130.10.10">
    <property type="entry name" value="YVTN repeat-like/Quinoprotein amine dehydrogenase"/>
    <property type="match status" value="1"/>
</dbReference>
<dbReference type="OrthoDB" id="9813892at2"/>
<protein>
    <submittedName>
        <fullName evidence="4">BNR domain protein, putative</fullName>
    </submittedName>
</protein>
<feature type="domain" description="Photosynthesis system II assembly factor Ycf48/Hcf136-like" evidence="3">
    <location>
        <begin position="95"/>
        <end position="205"/>
    </location>
</feature>
<evidence type="ECO:0000313" key="4">
    <source>
        <dbReference type="EMBL" id="ABM20300.1"/>
    </source>
</evidence>
<dbReference type="GO" id="GO:0009523">
    <property type="term" value="C:photosystem II"/>
    <property type="evidence" value="ECO:0007669"/>
    <property type="project" value="UniProtKB-KW"/>
</dbReference>
<dbReference type="HOGENOM" id="CLU_063224_0_0_6"/>
<dbReference type="InterPro" id="IPR015943">
    <property type="entry name" value="WD40/YVTN_repeat-like_dom_sf"/>
</dbReference>
<dbReference type="RefSeq" id="WP_011587952.1">
    <property type="nucleotide sequence ID" value="NC_008740.1"/>
</dbReference>
<reference evidence="5" key="1">
    <citation type="journal article" date="2011" name="Appl. Environ. Microbiol.">
        <title>Genomic potential of Marinobacter aquaeolei, a biogeochemical 'opportunitroph'.</title>
        <authorList>
            <person name="Singer E."/>
            <person name="Webb E.A."/>
            <person name="Nelson W.C."/>
            <person name="Heidelberg J.F."/>
            <person name="Ivanova N."/>
            <person name="Pati A."/>
            <person name="Edwards K.J."/>
        </authorList>
    </citation>
    <scope>NUCLEOTIDE SEQUENCE [LARGE SCALE GENOMIC DNA]</scope>
    <source>
        <strain evidence="5">ATCC 700491 / DSM 11845 / VT8</strain>
    </source>
</reference>
<dbReference type="PANTHER" id="PTHR47199">
    <property type="entry name" value="PHOTOSYSTEM II STABILITY/ASSEMBLY FACTOR HCF136, CHLOROPLASTIC"/>
    <property type="match status" value="1"/>
</dbReference>
<dbReference type="STRING" id="351348.Maqu_3229"/>
<evidence type="ECO:0000256" key="2">
    <source>
        <dbReference type="ARBA" id="ARBA00023276"/>
    </source>
</evidence>
<dbReference type="Pfam" id="PF14870">
    <property type="entry name" value="PSII_BNR"/>
    <property type="match status" value="1"/>
</dbReference>
<dbReference type="PANTHER" id="PTHR47199:SF2">
    <property type="entry name" value="PHOTOSYSTEM II STABILITY_ASSEMBLY FACTOR HCF136, CHLOROPLASTIC"/>
    <property type="match status" value="1"/>
</dbReference>
<evidence type="ECO:0000256" key="1">
    <source>
        <dbReference type="ARBA" id="ARBA00022531"/>
    </source>
</evidence>
<dbReference type="Proteomes" id="UP000000998">
    <property type="component" value="Chromosome"/>
</dbReference>
<gene>
    <name evidence="4" type="ordered locus">Maqu_3229</name>
</gene>
<dbReference type="GO" id="GO:0015979">
    <property type="term" value="P:photosynthesis"/>
    <property type="evidence" value="ECO:0007669"/>
    <property type="project" value="UniProtKB-KW"/>
</dbReference>
<dbReference type="EMBL" id="CP000514">
    <property type="protein sequence ID" value="ABM20300.1"/>
    <property type="molecule type" value="Genomic_DNA"/>
</dbReference>
<keyword evidence="2" id="KW-0604">Photosystem II</keyword>
<keyword evidence="1" id="KW-0602">Photosynthesis</keyword>
<dbReference type="AlphaFoldDB" id="A1U5N1"/>
<name>A1U5N1_MARN8</name>
<proteinExistence type="predicted"/>
<dbReference type="SUPFAM" id="SSF110296">
    <property type="entry name" value="Oligoxyloglucan reducing end-specific cellobiohydrolase"/>
    <property type="match status" value="1"/>
</dbReference>
<organism evidence="4 5">
    <name type="scientific">Marinobacter nauticus (strain ATCC 700491 / DSM 11845 / VT8)</name>
    <name type="common">Marinobacter aquaeolei</name>
    <dbReference type="NCBI Taxonomy" id="351348"/>
    <lineage>
        <taxon>Bacteria</taxon>
        <taxon>Pseudomonadati</taxon>
        <taxon>Pseudomonadota</taxon>
        <taxon>Gammaproteobacteria</taxon>
        <taxon>Pseudomonadales</taxon>
        <taxon>Marinobacteraceae</taxon>
        <taxon>Marinobacter</taxon>
    </lineage>
</organism>
<sequence precursor="true">MTSRTQRLIELCVSLGLTSGLLAVAAFYQPKVSPPPISQPAQVPTDRYYGITAVQGNTWVVGDGGKVLHSIDGGDNWTVQRGYGHPDLQAVAAWDAKQIIAVGNDNQIIRSEDGGLNWSSVREVPKSQWNNKLLQVHLDASGTAWAVGAGGAILRSADVGKHWEAMVEMEDITWHGVSSCDHGRQLMVVGEFGQILSSIDAGTTWVTMPSATDITLTSIGLDNACQGLAVGLQGTVLRLFNGRWQPFELPGMQDATASLHWFAVATADNRWWITGEHGALIQIDLPEPTTGLAQTQRLETGSSAAWFTDIQAAGDKLLVVGDAIVSAIPDTSSLISRR</sequence>